<organism evidence="11 12">
    <name type="scientific">Tetranychus urticae</name>
    <name type="common">Two-spotted spider mite</name>
    <dbReference type="NCBI Taxonomy" id="32264"/>
    <lineage>
        <taxon>Eukaryota</taxon>
        <taxon>Metazoa</taxon>
        <taxon>Ecdysozoa</taxon>
        <taxon>Arthropoda</taxon>
        <taxon>Chelicerata</taxon>
        <taxon>Arachnida</taxon>
        <taxon>Acari</taxon>
        <taxon>Acariformes</taxon>
        <taxon>Trombidiformes</taxon>
        <taxon>Prostigmata</taxon>
        <taxon>Eleutherengona</taxon>
        <taxon>Raphignathae</taxon>
        <taxon>Tetranychoidea</taxon>
        <taxon>Tetranychidae</taxon>
        <taxon>Tetranychus</taxon>
    </lineage>
</organism>
<keyword evidence="2" id="KW-0812">Transmembrane</keyword>
<comment type="caution">
    <text evidence="9">Lacks conserved residue(s) required for the propagation of feature annotation.</text>
</comment>
<dbReference type="PROSITE" id="PS50287">
    <property type="entry name" value="SRCR_2"/>
    <property type="match status" value="1"/>
</dbReference>
<dbReference type="InterPro" id="IPR036772">
    <property type="entry name" value="SRCR-like_dom_sf"/>
</dbReference>
<evidence type="ECO:0000313" key="11">
    <source>
        <dbReference type="EnsemblMetazoa" id="tetur01g10500.1"/>
    </source>
</evidence>
<reference evidence="11" key="2">
    <citation type="submission" date="2015-06" db="UniProtKB">
        <authorList>
            <consortium name="EnsemblMetazoa"/>
        </authorList>
    </citation>
    <scope>IDENTIFICATION</scope>
</reference>
<keyword evidence="12" id="KW-1185">Reference proteome</keyword>
<dbReference type="SMART" id="SM00202">
    <property type="entry name" value="SR"/>
    <property type="match status" value="1"/>
</dbReference>
<dbReference type="PANTHER" id="PTHR48071">
    <property type="entry name" value="SRCR DOMAIN-CONTAINING PROTEIN"/>
    <property type="match status" value="1"/>
</dbReference>
<keyword evidence="4" id="KW-0677">Repeat</keyword>
<dbReference type="InterPro" id="IPR001190">
    <property type="entry name" value="SRCR"/>
</dbReference>
<keyword evidence="5" id="KW-1133">Transmembrane helix</keyword>
<dbReference type="SUPFAM" id="SSF56487">
    <property type="entry name" value="SRCR-like"/>
    <property type="match status" value="1"/>
</dbReference>
<dbReference type="PROSITE" id="PS00420">
    <property type="entry name" value="SRCR_1"/>
    <property type="match status" value="1"/>
</dbReference>
<evidence type="ECO:0000256" key="6">
    <source>
        <dbReference type="ARBA" id="ARBA00023136"/>
    </source>
</evidence>
<sequence>MNLNYHTACCFILTIYLTSIVSCQYLYNLAGRHRRRNQGSRRRATISEGRVRLVGGSSQHEGNVEIYHLGRWGSICDDEWDEKEASVICTSLGYSKHAAIPTSNSQFGKGRSKYN</sequence>
<proteinExistence type="predicted"/>
<dbReference type="GO" id="GO:0016020">
    <property type="term" value="C:membrane"/>
    <property type="evidence" value="ECO:0007669"/>
    <property type="project" value="UniProtKB-SubCell"/>
</dbReference>
<comment type="subcellular location">
    <subcellularLocation>
        <location evidence="1">Membrane</location>
        <topology evidence="1">Single-pass membrane protein</topology>
    </subcellularLocation>
</comment>
<dbReference type="STRING" id="32264.T1JSH2"/>
<evidence type="ECO:0000259" key="10">
    <source>
        <dbReference type="PROSITE" id="PS50287"/>
    </source>
</evidence>
<reference evidence="12" key="1">
    <citation type="submission" date="2011-08" db="EMBL/GenBank/DDBJ databases">
        <authorList>
            <person name="Rombauts S."/>
        </authorList>
    </citation>
    <scope>NUCLEOTIDE SEQUENCE</scope>
    <source>
        <strain evidence="12">London</strain>
    </source>
</reference>
<protein>
    <recommendedName>
        <fullName evidence="10">SRCR domain-containing protein</fullName>
    </recommendedName>
</protein>
<evidence type="ECO:0000313" key="12">
    <source>
        <dbReference type="Proteomes" id="UP000015104"/>
    </source>
</evidence>
<keyword evidence="3" id="KW-0732">Signal</keyword>
<dbReference type="eggNOG" id="ENOG502QSM1">
    <property type="taxonomic scope" value="Eukaryota"/>
</dbReference>
<evidence type="ECO:0000256" key="8">
    <source>
        <dbReference type="ARBA" id="ARBA00023180"/>
    </source>
</evidence>
<dbReference type="EMBL" id="CAEY01000461">
    <property type="status" value="NOT_ANNOTATED_CDS"/>
    <property type="molecule type" value="Genomic_DNA"/>
</dbReference>
<keyword evidence="6" id="KW-0472">Membrane</keyword>
<name>T1JSH2_TETUR</name>
<dbReference type="Pfam" id="PF00530">
    <property type="entry name" value="SRCR"/>
    <property type="match status" value="1"/>
</dbReference>
<feature type="domain" description="SRCR" evidence="10">
    <location>
        <begin position="51"/>
        <end position="115"/>
    </location>
</feature>
<accession>T1JSH2</accession>
<dbReference type="PANTHER" id="PTHR48071:SF18">
    <property type="entry name" value="DELETED IN MALIGNANT BRAIN TUMORS 1 PROTEIN-RELATED"/>
    <property type="match status" value="1"/>
</dbReference>
<evidence type="ECO:0000256" key="5">
    <source>
        <dbReference type="ARBA" id="ARBA00022989"/>
    </source>
</evidence>
<keyword evidence="7" id="KW-1015">Disulfide bond</keyword>
<dbReference type="PRINTS" id="PR00258">
    <property type="entry name" value="SPERACTRCPTR"/>
</dbReference>
<dbReference type="HOGENOM" id="CLU_2111958_0_0_1"/>
<dbReference type="AlphaFoldDB" id="T1JSH2"/>
<evidence type="ECO:0000256" key="3">
    <source>
        <dbReference type="ARBA" id="ARBA00022729"/>
    </source>
</evidence>
<keyword evidence="8" id="KW-0325">Glycoprotein</keyword>
<evidence type="ECO:0000256" key="2">
    <source>
        <dbReference type="ARBA" id="ARBA00022692"/>
    </source>
</evidence>
<dbReference type="Gene3D" id="3.10.250.10">
    <property type="entry name" value="SRCR-like domain"/>
    <property type="match status" value="1"/>
</dbReference>
<evidence type="ECO:0000256" key="4">
    <source>
        <dbReference type="ARBA" id="ARBA00022737"/>
    </source>
</evidence>
<evidence type="ECO:0000256" key="7">
    <source>
        <dbReference type="ARBA" id="ARBA00023157"/>
    </source>
</evidence>
<dbReference type="Proteomes" id="UP000015104">
    <property type="component" value="Unassembled WGS sequence"/>
</dbReference>
<dbReference type="FunFam" id="3.10.250.10:FF:000016">
    <property type="entry name" value="Scavenger receptor cysteine-rich protein type 12"/>
    <property type="match status" value="1"/>
</dbReference>
<evidence type="ECO:0000256" key="1">
    <source>
        <dbReference type="ARBA" id="ARBA00004167"/>
    </source>
</evidence>
<evidence type="ECO:0000256" key="9">
    <source>
        <dbReference type="PROSITE-ProRule" id="PRU00196"/>
    </source>
</evidence>
<dbReference type="EnsemblMetazoa" id="tetur01g10500.1">
    <property type="protein sequence ID" value="tetur01g10500.1"/>
    <property type="gene ID" value="tetur01g10500"/>
</dbReference>